<dbReference type="EMBL" id="FNXT01001025">
    <property type="protein sequence ID" value="SZX71100.1"/>
    <property type="molecule type" value="Genomic_DNA"/>
</dbReference>
<reference evidence="14 15" key="1">
    <citation type="submission" date="2016-10" db="EMBL/GenBank/DDBJ databases">
        <authorList>
            <person name="Cai Z."/>
        </authorList>
    </citation>
    <scope>NUCLEOTIDE SEQUENCE [LARGE SCALE GENOMIC DNA]</scope>
</reference>
<feature type="region of interest" description="Disordered" evidence="13">
    <location>
        <begin position="219"/>
        <end position="252"/>
    </location>
</feature>
<dbReference type="FunFam" id="1.20.1280.290:FF:000004">
    <property type="entry name" value="Sugar transporter SWEET"/>
    <property type="match status" value="1"/>
</dbReference>
<organism evidence="14 15">
    <name type="scientific">Tetradesmus obliquus</name>
    <name type="common">Green alga</name>
    <name type="synonym">Acutodesmus obliquus</name>
    <dbReference type="NCBI Taxonomy" id="3088"/>
    <lineage>
        <taxon>Eukaryota</taxon>
        <taxon>Viridiplantae</taxon>
        <taxon>Chlorophyta</taxon>
        <taxon>core chlorophytes</taxon>
        <taxon>Chlorophyceae</taxon>
        <taxon>CS clade</taxon>
        <taxon>Sphaeropleales</taxon>
        <taxon>Scenedesmaceae</taxon>
        <taxon>Tetradesmus</taxon>
    </lineage>
</organism>
<feature type="transmembrane region" description="Helical" evidence="12">
    <location>
        <begin position="189"/>
        <end position="210"/>
    </location>
</feature>
<evidence type="ECO:0000256" key="9">
    <source>
        <dbReference type="ARBA" id="ARBA00022989"/>
    </source>
</evidence>
<keyword evidence="4 12" id="KW-0813">Transport</keyword>
<evidence type="ECO:0000256" key="5">
    <source>
        <dbReference type="ARBA" id="ARBA00022475"/>
    </source>
</evidence>
<protein>
    <recommendedName>
        <fullName evidence="12">Bidirectional sugar transporter SWEET</fullName>
    </recommendedName>
</protein>
<comment type="function">
    <text evidence="12">Mediates both low-affinity uptake and efflux of sugar across the membrane.</text>
</comment>
<evidence type="ECO:0000313" key="15">
    <source>
        <dbReference type="Proteomes" id="UP000256970"/>
    </source>
</evidence>
<evidence type="ECO:0000256" key="10">
    <source>
        <dbReference type="ARBA" id="ARBA00023034"/>
    </source>
</evidence>
<dbReference type="PANTHER" id="PTHR10791">
    <property type="entry name" value="RAG1-ACTIVATING PROTEIN 1"/>
    <property type="match status" value="1"/>
</dbReference>
<keyword evidence="5" id="KW-1003">Cell membrane</keyword>
<dbReference type="Gene3D" id="1.20.1280.290">
    <property type="match status" value="2"/>
</dbReference>
<dbReference type="PANTHER" id="PTHR10791:SF224">
    <property type="entry name" value="SUGAR TRANSPORTER SWEET"/>
    <property type="match status" value="1"/>
</dbReference>
<proteinExistence type="inferred from homology"/>
<feature type="transmembrane region" description="Helical" evidence="12">
    <location>
        <begin position="129"/>
        <end position="150"/>
    </location>
</feature>
<evidence type="ECO:0000256" key="1">
    <source>
        <dbReference type="ARBA" id="ARBA00004651"/>
    </source>
</evidence>
<keyword evidence="10" id="KW-0333">Golgi apparatus</keyword>
<evidence type="ECO:0000256" key="4">
    <source>
        <dbReference type="ARBA" id="ARBA00022448"/>
    </source>
</evidence>
<evidence type="ECO:0000256" key="13">
    <source>
        <dbReference type="SAM" id="MobiDB-lite"/>
    </source>
</evidence>
<dbReference type="GO" id="GO:0005886">
    <property type="term" value="C:plasma membrane"/>
    <property type="evidence" value="ECO:0007669"/>
    <property type="project" value="UniProtKB-SubCell"/>
</dbReference>
<feature type="transmembrane region" description="Helical" evidence="12">
    <location>
        <begin position="46"/>
        <end position="64"/>
    </location>
</feature>
<feature type="transmembrane region" description="Helical" evidence="12">
    <location>
        <begin position="6"/>
        <end position="25"/>
    </location>
</feature>
<evidence type="ECO:0000256" key="8">
    <source>
        <dbReference type="ARBA" id="ARBA00022737"/>
    </source>
</evidence>
<comment type="similarity">
    <text evidence="3 12">Belongs to the SWEET sugar transporter family.</text>
</comment>
<keyword evidence="8" id="KW-0677">Repeat</keyword>
<keyword evidence="7 12" id="KW-0812">Transmembrane</keyword>
<dbReference type="GO" id="GO:0051119">
    <property type="term" value="F:sugar transmembrane transporter activity"/>
    <property type="evidence" value="ECO:0007669"/>
    <property type="project" value="InterPro"/>
</dbReference>
<name>A0A383W1L8_TETOB</name>
<dbReference type="GO" id="GO:0000139">
    <property type="term" value="C:Golgi membrane"/>
    <property type="evidence" value="ECO:0007669"/>
    <property type="project" value="UniProtKB-SubCell"/>
</dbReference>
<evidence type="ECO:0000313" key="14">
    <source>
        <dbReference type="EMBL" id="SZX71100.1"/>
    </source>
</evidence>
<gene>
    <name evidence="14" type="ORF">BQ4739_LOCUS11238</name>
</gene>
<dbReference type="Proteomes" id="UP000256970">
    <property type="component" value="Unassembled WGS sequence"/>
</dbReference>
<keyword evidence="6 12" id="KW-0762">Sugar transport</keyword>
<feature type="transmembrane region" description="Helical" evidence="12">
    <location>
        <begin position="70"/>
        <end position="92"/>
    </location>
</feature>
<keyword evidence="11 12" id="KW-0472">Membrane</keyword>
<feature type="transmembrane region" description="Helical" evidence="12">
    <location>
        <begin position="162"/>
        <end position="183"/>
    </location>
</feature>
<evidence type="ECO:0000256" key="6">
    <source>
        <dbReference type="ARBA" id="ARBA00022597"/>
    </source>
</evidence>
<evidence type="ECO:0000256" key="12">
    <source>
        <dbReference type="RuleBase" id="RU910715"/>
    </source>
</evidence>
<dbReference type="AlphaFoldDB" id="A0A383W1L8"/>
<evidence type="ECO:0000256" key="7">
    <source>
        <dbReference type="ARBA" id="ARBA00022692"/>
    </source>
</evidence>
<feature type="transmembrane region" description="Helical" evidence="12">
    <location>
        <begin position="104"/>
        <end position="123"/>
    </location>
</feature>
<evidence type="ECO:0000256" key="11">
    <source>
        <dbReference type="ARBA" id="ARBA00023136"/>
    </source>
</evidence>
<evidence type="ECO:0000256" key="3">
    <source>
        <dbReference type="ARBA" id="ARBA00007809"/>
    </source>
</evidence>
<dbReference type="Pfam" id="PF03083">
    <property type="entry name" value="MtN3_slv"/>
    <property type="match status" value="2"/>
</dbReference>
<keyword evidence="9 12" id="KW-1133">Transmembrane helix</keyword>
<dbReference type="InterPro" id="IPR004316">
    <property type="entry name" value="SWEET_rpt"/>
</dbReference>
<sequence>MSAKDIIMGQVFPIVGGILSTIMYCSPVKATYTARKNNALGDLNPFPFAVALVCTASWVAYGFASRDYNMFLANIPGFTATLYTTVTSHALATRKTQNLMMTMLLVSAPIILVMGVLSAFVASGNQAQLMWGFTCNAITIAYYGAPLSTMMQVIRSRNSSTIYLPMCIANLVNTLLWIGYGFAVLDPFIYVPNGLGGLFAIVLCALCLIYPNKKPEEQELPQKGVSGDHVELDVPISPKTAHTSTKDADTQL</sequence>
<evidence type="ECO:0000256" key="2">
    <source>
        <dbReference type="ARBA" id="ARBA00004653"/>
    </source>
</evidence>
<accession>A0A383W1L8</accession>
<keyword evidence="15" id="KW-1185">Reference proteome</keyword>
<comment type="subcellular location">
    <subcellularLocation>
        <location evidence="1 12">Cell membrane</location>
        <topology evidence="1 12">Multi-pass membrane protein</topology>
    </subcellularLocation>
    <subcellularLocation>
        <location evidence="2">Golgi apparatus membrane</location>
        <topology evidence="2">Multi-pass membrane protein</topology>
    </subcellularLocation>
</comment>
<dbReference type="InterPro" id="IPR047664">
    <property type="entry name" value="SWEET"/>
</dbReference>